<feature type="region of interest" description="Disordered" evidence="1">
    <location>
        <begin position="1"/>
        <end position="51"/>
    </location>
</feature>
<sequence>MEPSVVDPGDEVHDPGELRRGEDRDRRGHLTTAGPAKGHATGTPGCLPGRRVARKVDSRGIGTVDSRVAGTAWADTVIPGVAVVDGLTLRWLDGGVRGAGNPRRADLGRLDGLAAGHDRTLPAPSAPAGNTRQHPAIT</sequence>
<feature type="compositionally biased region" description="Polar residues" evidence="1">
    <location>
        <begin position="128"/>
        <end position="138"/>
    </location>
</feature>
<reference evidence="2 3" key="1">
    <citation type="submission" date="2014-12" db="EMBL/GenBank/DDBJ databases">
        <title>Frankia sp. BMG5.1 draft genome.</title>
        <authorList>
            <person name="Gtari M."/>
            <person name="Ghodhbane-Gtari F."/>
            <person name="Nouioui I."/>
            <person name="Ktari A."/>
            <person name="Hezbri K."/>
            <person name="Mimouni W."/>
            <person name="Sbissi I."/>
            <person name="Ayari A."/>
            <person name="Yamanaka T."/>
            <person name="Normand P."/>
            <person name="Tisa L.S."/>
            <person name="Boudabous A."/>
        </authorList>
    </citation>
    <scope>NUCLEOTIDE SEQUENCE [LARGE SCALE GENOMIC DNA]</scope>
    <source>
        <strain evidence="2 3">BMG5.1</strain>
    </source>
</reference>
<evidence type="ECO:0000313" key="2">
    <source>
        <dbReference type="EMBL" id="KLL12993.1"/>
    </source>
</evidence>
<protein>
    <submittedName>
        <fullName evidence="2">Uncharacterized protein</fullName>
    </submittedName>
</protein>
<proteinExistence type="predicted"/>
<name>A0ABR5F8N7_9ACTN</name>
<feature type="compositionally biased region" description="Basic and acidic residues" evidence="1">
    <location>
        <begin position="10"/>
        <end position="28"/>
    </location>
</feature>
<dbReference type="EMBL" id="JWIO01000001">
    <property type="protein sequence ID" value="KLL12993.1"/>
    <property type="molecule type" value="Genomic_DNA"/>
</dbReference>
<keyword evidence="3" id="KW-1185">Reference proteome</keyword>
<evidence type="ECO:0000313" key="3">
    <source>
        <dbReference type="Proteomes" id="UP000035425"/>
    </source>
</evidence>
<evidence type="ECO:0000256" key="1">
    <source>
        <dbReference type="SAM" id="MobiDB-lite"/>
    </source>
</evidence>
<accession>A0ABR5F8N7</accession>
<dbReference type="Proteomes" id="UP000035425">
    <property type="component" value="Unassembled WGS sequence"/>
</dbReference>
<gene>
    <name evidence="2" type="ORF">FrCorBMG51_00045</name>
</gene>
<feature type="region of interest" description="Disordered" evidence="1">
    <location>
        <begin position="115"/>
        <end position="138"/>
    </location>
</feature>
<organism evidence="2 3">
    <name type="scientific">Protofrankia coriariae</name>
    <dbReference type="NCBI Taxonomy" id="1562887"/>
    <lineage>
        <taxon>Bacteria</taxon>
        <taxon>Bacillati</taxon>
        <taxon>Actinomycetota</taxon>
        <taxon>Actinomycetes</taxon>
        <taxon>Frankiales</taxon>
        <taxon>Frankiaceae</taxon>
        <taxon>Protofrankia</taxon>
    </lineage>
</organism>
<comment type="caution">
    <text evidence="2">The sequence shown here is derived from an EMBL/GenBank/DDBJ whole genome shotgun (WGS) entry which is preliminary data.</text>
</comment>